<dbReference type="InterPro" id="IPR031311">
    <property type="entry name" value="CHIT_BIND_RR_consensus"/>
</dbReference>
<reference evidence="3" key="2">
    <citation type="submission" date="2021-09" db="EMBL/GenBank/DDBJ databases">
        <authorList>
            <person name="Jia N."/>
            <person name="Wang J."/>
            <person name="Shi W."/>
            <person name="Du L."/>
            <person name="Sun Y."/>
            <person name="Zhan W."/>
            <person name="Jiang J."/>
            <person name="Wang Q."/>
            <person name="Zhang B."/>
            <person name="Ji P."/>
            <person name="Sakyi L.B."/>
            <person name="Cui X."/>
            <person name="Yuan T."/>
            <person name="Jiang B."/>
            <person name="Yang W."/>
            <person name="Lam T.T.-Y."/>
            <person name="Chang Q."/>
            <person name="Ding S."/>
            <person name="Wang X."/>
            <person name="Zhu J."/>
            <person name="Ruan X."/>
            <person name="Zhao L."/>
            <person name="Wei J."/>
            <person name="Que T."/>
            <person name="Du C."/>
            <person name="Cheng J."/>
            <person name="Dai P."/>
            <person name="Han X."/>
            <person name="Huang E."/>
            <person name="Gao Y."/>
            <person name="Liu J."/>
            <person name="Shao H."/>
            <person name="Ye R."/>
            <person name="Li L."/>
            <person name="Wei W."/>
            <person name="Wang X."/>
            <person name="Wang C."/>
            <person name="Huo Q."/>
            <person name="Li W."/>
            <person name="Guo W."/>
            <person name="Chen H."/>
            <person name="Chen S."/>
            <person name="Zhou L."/>
            <person name="Zhou L."/>
            <person name="Ni X."/>
            <person name="Tian J."/>
            <person name="Zhou Y."/>
            <person name="Sheng Y."/>
            <person name="Liu T."/>
            <person name="Pan Y."/>
            <person name="Xia L."/>
            <person name="Li J."/>
            <person name="Zhao F."/>
            <person name="Cao W."/>
        </authorList>
    </citation>
    <scope>NUCLEOTIDE SEQUENCE</scope>
    <source>
        <strain evidence="3">Rsan-2018</strain>
        <tissue evidence="3">Larvae</tissue>
    </source>
</reference>
<evidence type="ECO:0000313" key="3">
    <source>
        <dbReference type="EMBL" id="KAH7961081.1"/>
    </source>
</evidence>
<dbReference type="PANTHER" id="PTHR10380">
    <property type="entry name" value="CUTICLE PROTEIN"/>
    <property type="match status" value="1"/>
</dbReference>
<dbReference type="InterPro" id="IPR000618">
    <property type="entry name" value="Insect_cuticle"/>
</dbReference>
<proteinExistence type="predicted"/>
<dbReference type="Proteomes" id="UP000821837">
    <property type="component" value="Chromosome 3"/>
</dbReference>
<dbReference type="GO" id="GO:0008010">
    <property type="term" value="F:structural constituent of chitin-based larval cuticle"/>
    <property type="evidence" value="ECO:0007669"/>
    <property type="project" value="TreeGrafter"/>
</dbReference>
<protein>
    <recommendedName>
        <fullName evidence="5">Cuticle protein</fullName>
    </recommendedName>
</protein>
<dbReference type="EMBL" id="JABSTV010001249">
    <property type="protein sequence ID" value="KAH7961081.1"/>
    <property type="molecule type" value="Genomic_DNA"/>
</dbReference>
<dbReference type="AlphaFoldDB" id="A0A9D4SZH9"/>
<accession>A0A9D4SZH9</accession>
<gene>
    <name evidence="3" type="ORF">HPB52_001557</name>
</gene>
<comment type="caution">
    <text evidence="3">The sequence shown here is derived from an EMBL/GenBank/DDBJ whole genome shotgun (WGS) entry which is preliminary data.</text>
</comment>
<dbReference type="VEuPathDB" id="VectorBase:RSAN_047978"/>
<dbReference type="InterPro" id="IPR029070">
    <property type="entry name" value="Chitinase_insertion_sf"/>
</dbReference>
<keyword evidence="4" id="KW-1185">Reference proteome</keyword>
<evidence type="ECO:0000313" key="4">
    <source>
        <dbReference type="Proteomes" id="UP000821837"/>
    </source>
</evidence>
<dbReference type="PROSITE" id="PS51155">
    <property type="entry name" value="CHIT_BIND_RR_2"/>
    <property type="match status" value="2"/>
</dbReference>
<organism evidence="3 4">
    <name type="scientific">Rhipicephalus sanguineus</name>
    <name type="common">Brown dog tick</name>
    <name type="synonym">Ixodes sanguineus</name>
    <dbReference type="NCBI Taxonomy" id="34632"/>
    <lineage>
        <taxon>Eukaryota</taxon>
        <taxon>Metazoa</taxon>
        <taxon>Ecdysozoa</taxon>
        <taxon>Arthropoda</taxon>
        <taxon>Chelicerata</taxon>
        <taxon>Arachnida</taxon>
        <taxon>Acari</taxon>
        <taxon>Parasitiformes</taxon>
        <taxon>Ixodida</taxon>
        <taxon>Ixodoidea</taxon>
        <taxon>Ixodidae</taxon>
        <taxon>Rhipicephalinae</taxon>
        <taxon>Rhipicephalus</taxon>
        <taxon>Rhipicephalus</taxon>
    </lineage>
</organism>
<keyword evidence="1 2" id="KW-0193">Cuticle</keyword>
<dbReference type="PANTHER" id="PTHR10380:SF173">
    <property type="entry name" value="CUTICULAR PROTEIN 47EF, ISOFORM C-RELATED"/>
    <property type="match status" value="1"/>
</dbReference>
<dbReference type="InterPro" id="IPR050468">
    <property type="entry name" value="Cuticle_Struct_Prot"/>
</dbReference>
<evidence type="ECO:0000256" key="2">
    <source>
        <dbReference type="PROSITE-ProRule" id="PRU00497"/>
    </source>
</evidence>
<evidence type="ECO:0000256" key="1">
    <source>
        <dbReference type="ARBA" id="ARBA00022460"/>
    </source>
</evidence>
<dbReference type="Gene3D" id="3.10.50.10">
    <property type="match status" value="2"/>
</dbReference>
<dbReference type="VEuPathDB" id="VectorBase:RSAN_030560"/>
<dbReference type="GO" id="GO:0062129">
    <property type="term" value="C:chitin-based extracellular matrix"/>
    <property type="evidence" value="ECO:0007669"/>
    <property type="project" value="TreeGrafter"/>
</dbReference>
<sequence length="372" mass="38498">MFPAPPQPYSFGYDNVDEFGNRQFRSEQGDSSNTKTGSYGYRDANGLYRRVNYVADAYGFRATVDTNEPGTAPGASADAVFNAAPMVPPVPSGNVQGGTPAGFATRLAAPYNAGGYSGYGSYGYNPYASASGAYGYTSNGRQGYAAGAPALGGFAYGGQSLYGYGASGYGAGYAPGLYEPPQPYSFGYDNVDEYGNRQFRSEQGDSNNAKTGSYGYRDANGLYRRVNYVADAYGFRATVDTNEPGTAPGASADAVFNAAPVVPPVPSGNVQGGARAGFAARVAAPYNGGGYGVYGRYGYNPYASVAGAYGYPPYGRQGYAATAPGLGGFAYGGQSSYGYGVAGYGAGYAPGPYGVSAGYESWPSAHRGFRRR</sequence>
<dbReference type="PROSITE" id="PS00233">
    <property type="entry name" value="CHIT_BIND_RR_1"/>
    <property type="match status" value="2"/>
</dbReference>
<dbReference type="Pfam" id="PF00379">
    <property type="entry name" value="Chitin_bind_4"/>
    <property type="match status" value="2"/>
</dbReference>
<name>A0A9D4SZH9_RHISA</name>
<evidence type="ECO:0008006" key="5">
    <source>
        <dbReference type="Google" id="ProtNLM"/>
    </source>
</evidence>
<reference evidence="3" key="1">
    <citation type="journal article" date="2020" name="Cell">
        <title>Large-Scale Comparative Analyses of Tick Genomes Elucidate Their Genetic Diversity and Vector Capacities.</title>
        <authorList>
            <consortium name="Tick Genome and Microbiome Consortium (TIGMIC)"/>
            <person name="Jia N."/>
            <person name="Wang J."/>
            <person name="Shi W."/>
            <person name="Du L."/>
            <person name="Sun Y."/>
            <person name="Zhan W."/>
            <person name="Jiang J.F."/>
            <person name="Wang Q."/>
            <person name="Zhang B."/>
            <person name="Ji P."/>
            <person name="Bell-Sakyi L."/>
            <person name="Cui X.M."/>
            <person name="Yuan T.T."/>
            <person name="Jiang B.G."/>
            <person name="Yang W.F."/>
            <person name="Lam T.T."/>
            <person name="Chang Q.C."/>
            <person name="Ding S.J."/>
            <person name="Wang X.J."/>
            <person name="Zhu J.G."/>
            <person name="Ruan X.D."/>
            <person name="Zhao L."/>
            <person name="Wei J.T."/>
            <person name="Ye R.Z."/>
            <person name="Que T.C."/>
            <person name="Du C.H."/>
            <person name="Zhou Y.H."/>
            <person name="Cheng J.X."/>
            <person name="Dai P.F."/>
            <person name="Guo W.B."/>
            <person name="Han X.H."/>
            <person name="Huang E.J."/>
            <person name="Li L.F."/>
            <person name="Wei W."/>
            <person name="Gao Y.C."/>
            <person name="Liu J.Z."/>
            <person name="Shao H.Z."/>
            <person name="Wang X."/>
            <person name="Wang C.C."/>
            <person name="Yang T.C."/>
            <person name="Huo Q.B."/>
            <person name="Li W."/>
            <person name="Chen H.Y."/>
            <person name="Chen S.E."/>
            <person name="Zhou L.G."/>
            <person name="Ni X.B."/>
            <person name="Tian J.H."/>
            <person name="Sheng Y."/>
            <person name="Liu T."/>
            <person name="Pan Y.S."/>
            <person name="Xia L.Y."/>
            <person name="Li J."/>
            <person name="Zhao F."/>
            <person name="Cao W.C."/>
        </authorList>
    </citation>
    <scope>NUCLEOTIDE SEQUENCE</scope>
    <source>
        <strain evidence="3">Rsan-2018</strain>
    </source>
</reference>